<accession>A0A8J7KX25</accession>
<gene>
    <name evidence="10" type="ORF">I5677_13925</name>
</gene>
<keyword evidence="5" id="KW-1133">Transmembrane helix</keyword>
<evidence type="ECO:0000259" key="9">
    <source>
        <dbReference type="PROSITE" id="PS51123"/>
    </source>
</evidence>
<dbReference type="PANTHER" id="PTHR30329:SF21">
    <property type="entry name" value="LIPOPROTEIN YIAD-RELATED"/>
    <property type="match status" value="1"/>
</dbReference>
<organism evidence="10 11">
    <name type="scientific">Mobilitalea sibirica</name>
    <dbReference type="NCBI Taxonomy" id="1462919"/>
    <lineage>
        <taxon>Bacteria</taxon>
        <taxon>Bacillati</taxon>
        <taxon>Bacillota</taxon>
        <taxon>Clostridia</taxon>
        <taxon>Lachnospirales</taxon>
        <taxon>Lachnospiraceae</taxon>
        <taxon>Mobilitalea</taxon>
    </lineage>
</organism>
<evidence type="ECO:0000256" key="1">
    <source>
        <dbReference type="ARBA" id="ARBA00004162"/>
    </source>
</evidence>
<evidence type="ECO:0000313" key="10">
    <source>
        <dbReference type="EMBL" id="MBH1941995.1"/>
    </source>
</evidence>
<keyword evidence="11" id="KW-1185">Reference proteome</keyword>
<evidence type="ECO:0000313" key="11">
    <source>
        <dbReference type="Proteomes" id="UP000623269"/>
    </source>
</evidence>
<dbReference type="InterPro" id="IPR025713">
    <property type="entry name" value="MotB-like_N_dom"/>
</dbReference>
<feature type="domain" description="OmpA-like" evidence="9">
    <location>
        <begin position="166"/>
        <end position="288"/>
    </location>
</feature>
<evidence type="ECO:0000256" key="2">
    <source>
        <dbReference type="ARBA" id="ARBA00008914"/>
    </source>
</evidence>
<evidence type="ECO:0000256" key="5">
    <source>
        <dbReference type="ARBA" id="ARBA00022989"/>
    </source>
</evidence>
<dbReference type="CDD" id="cd07185">
    <property type="entry name" value="OmpA_C-like"/>
    <property type="match status" value="1"/>
</dbReference>
<keyword evidence="3" id="KW-1003">Cell membrane</keyword>
<dbReference type="Pfam" id="PF13677">
    <property type="entry name" value="MotB_plug"/>
    <property type="match status" value="1"/>
</dbReference>
<protein>
    <submittedName>
        <fullName evidence="10">OmpA family protein</fullName>
    </submittedName>
</protein>
<evidence type="ECO:0000256" key="7">
    <source>
        <dbReference type="PROSITE-ProRule" id="PRU00473"/>
    </source>
</evidence>
<dbReference type="Gene3D" id="3.30.1330.60">
    <property type="entry name" value="OmpA-like domain"/>
    <property type="match status" value="1"/>
</dbReference>
<dbReference type="EMBL" id="JAEAGR010000016">
    <property type="protein sequence ID" value="MBH1941995.1"/>
    <property type="molecule type" value="Genomic_DNA"/>
</dbReference>
<evidence type="ECO:0000256" key="8">
    <source>
        <dbReference type="SAM" id="MobiDB-lite"/>
    </source>
</evidence>
<dbReference type="PROSITE" id="PS51123">
    <property type="entry name" value="OMPA_2"/>
    <property type="match status" value="1"/>
</dbReference>
<evidence type="ECO:0000256" key="4">
    <source>
        <dbReference type="ARBA" id="ARBA00022692"/>
    </source>
</evidence>
<reference evidence="10" key="1">
    <citation type="submission" date="2020-12" db="EMBL/GenBank/DDBJ databases">
        <title>M. sibirica DSM 26468T genome.</title>
        <authorList>
            <person name="Thieme N."/>
            <person name="Rettenmaier R."/>
            <person name="Zverlov V."/>
            <person name="Liebl W."/>
        </authorList>
    </citation>
    <scope>NUCLEOTIDE SEQUENCE</scope>
    <source>
        <strain evidence="10">DSM 26468</strain>
    </source>
</reference>
<dbReference type="Pfam" id="PF00691">
    <property type="entry name" value="OmpA"/>
    <property type="match status" value="1"/>
</dbReference>
<dbReference type="InterPro" id="IPR036737">
    <property type="entry name" value="OmpA-like_sf"/>
</dbReference>
<proteinExistence type="inferred from homology"/>
<dbReference type="GO" id="GO:0005886">
    <property type="term" value="C:plasma membrane"/>
    <property type="evidence" value="ECO:0007669"/>
    <property type="project" value="UniProtKB-SubCell"/>
</dbReference>
<sequence length="291" mass="32680">MARKKKQETSSGGNAPWLNTFADLMNLLLCFFVLLFAMSTIDAEKFEQISISLANTFGIFDGGKTAIGEGQLVSDGMTQLNNLDEYYSNMGEDNRQTETETPGEYDPTSQEDTEEEQENIETLNQAMEKIEAEMEKVSEQMYDQLAELTTEYNLGDYVELSIDPEYQFVQLSLKGNILYDSGNAEIKEDAQPILSRIGDVLQKFEGFAIEIEGHTDNVPMNSSTYKDNNWLSSARALNAAEFLIENKNLNPAKIKYSGRGEYDPLTSNATAEGRAKNRRIEIKIFNELSGK</sequence>
<dbReference type="AlphaFoldDB" id="A0A8J7KX25"/>
<evidence type="ECO:0000256" key="3">
    <source>
        <dbReference type="ARBA" id="ARBA00022475"/>
    </source>
</evidence>
<comment type="subcellular location">
    <subcellularLocation>
        <location evidence="1">Cell membrane</location>
        <topology evidence="1">Single-pass membrane protein</topology>
    </subcellularLocation>
</comment>
<dbReference type="PANTHER" id="PTHR30329">
    <property type="entry name" value="STATOR ELEMENT OF FLAGELLAR MOTOR COMPLEX"/>
    <property type="match status" value="1"/>
</dbReference>
<evidence type="ECO:0000256" key="6">
    <source>
        <dbReference type="ARBA" id="ARBA00023136"/>
    </source>
</evidence>
<dbReference type="Proteomes" id="UP000623269">
    <property type="component" value="Unassembled WGS sequence"/>
</dbReference>
<keyword evidence="6 7" id="KW-0472">Membrane</keyword>
<comment type="caution">
    <text evidence="10">The sequence shown here is derived from an EMBL/GenBank/DDBJ whole genome shotgun (WGS) entry which is preliminary data.</text>
</comment>
<name>A0A8J7KX25_9FIRM</name>
<dbReference type="InterPro" id="IPR006665">
    <property type="entry name" value="OmpA-like"/>
</dbReference>
<dbReference type="SUPFAM" id="SSF103088">
    <property type="entry name" value="OmpA-like"/>
    <property type="match status" value="1"/>
</dbReference>
<dbReference type="InterPro" id="IPR050330">
    <property type="entry name" value="Bact_OuterMem_StrucFunc"/>
</dbReference>
<comment type="similarity">
    <text evidence="2">Belongs to the MotB family.</text>
</comment>
<feature type="region of interest" description="Disordered" evidence="8">
    <location>
        <begin position="92"/>
        <end position="116"/>
    </location>
</feature>
<keyword evidence="4" id="KW-0812">Transmembrane</keyword>